<name>A0ABT0FZU8_9ACTN</name>
<dbReference type="PANTHER" id="PTHR33164">
    <property type="entry name" value="TRANSCRIPTIONAL REGULATOR, MARR FAMILY"/>
    <property type="match status" value="1"/>
</dbReference>
<proteinExistence type="predicted"/>
<feature type="domain" description="HTH marR-type" evidence="1">
    <location>
        <begin position="12"/>
        <end position="143"/>
    </location>
</feature>
<protein>
    <submittedName>
        <fullName evidence="2">MarR family transcriptional regulator</fullName>
    </submittedName>
</protein>
<keyword evidence="3" id="KW-1185">Reference proteome</keyword>
<comment type="caution">
    <text evidence="2">The sequence shown here is derived from an EMBL/GenBank/DDBJ whole genome shotgun (WGS) entry which is preliminary data.</text>
</comment>
<reference evidence="2 3" key="1">
    <citation type="submission" date="2022-04" db="EMBL/GenBank/DDBJ databases">
        <title>Genome draft of Actinomadura sp. ATCC 31491.</title>
        <authorList>
            <person name="Shi X."/>
            <person name="Du Y."/>
        </authorList>
    </citation>
    <scope>NUCLEOTIDE SEQUENCE [LARGE SCALE GENOMIC DNA]</scope>
    <source>
        <strain evidence="2 3">ATCC 31491</strain>
    </source>
</reference>
<dbReference type="EMBL" id="JAKRKC020000001">
    <property type="protein sequence ID" value="MCK2217822.1"/>
    <property type="molecule type" value="Genomic_DNA"/>
</dbReference>
<evidence type="ECO:0000313" key="2">
    <source>
        <dbReference type="EMBL" id="MCK2217822.1"/>
    </source>
</evidence>
<dbReference type="InterPro" id="IPR036388">
    <property type="entry name" value="WH-like_DNA-bd_sf"/>
</dbReference>
<dbReference type="SMART" id="SM00347">
    <property type="entry name" value="HTH_MARR"/>
    <property type="match status" value="1"/>
</dbReference>
<organism evidence="2 3">
    <name type="scientific">Actinomadura luzonensis</name>
    <dbReference type="NCBI Taxonomy" id="2805427"/>
    <lineage>
        <taxon>Bacteria</taxon>
        <taxon>Bacillati</taxon>
        <taxon>Actinomycetota</taxon>
        <taxon>Actinomycetes</taxon>
        <taxon>Streptosporangiales</taxon>
        <taxon>Thermomonosporaceae</taxon>
        <taxon>Actinomadura</taxon>
    </lineage>
</organism>
<dbReference type="InterPro" id="IPR036390">
    <property type="entry name" value="WH_DNA-bd_sf"/>
</dbReference>
<dbReference type="RefSeq" id="WP_242374424.1">
    <property type="nucleotide sequence ID" value="NZ_JAKRKC020000001.1"/>
</dbReference>
<gene>
    <name evidence="2" type="ORF">MF672_029095</name>
</gene>
<dbReference type="SUPFAM" id="SSF46785">
    <property type="entry name" value="Winged helix' DNA-binding domain"/>
    <property type="match status" value="1"/>
</dbReference>
<sequence>MTPTPGAADRISSLTGYQLLRLGELVQRRVEGELARWGLTGKELRVLAYAHDAPRSQRGLAAVSRMDRTTMTAVVNKLESLGYVRRERDAGDRRKYVVAVTGEGARTVEAALARLAEAERAFLGPLTPVERSLLANMTARLVAGQESAESENLRAPQEYS</sequence>
<dbReference type="Pfam" id="PF12802">
    <property type="entry name" value="MarR_2"/>
    <property type="match status" value="1"/>
</dbReference>
<dbReference type="InterPro" id="IPR000835">
    <property type="entry name" value="HTH_MarR-typ"/>
</dbReference>
<accession>A0ABT0FZU8</accession>
<evidence type="ECO:0000259" key="1">
    <source>
        <dbReference type="PROSITE" id="PS50995"/>
    </source>
</evidence>
<dbReference type="PRINTS" id="PR00598">
    <property type="entry name" value="HTHMARR"/>
</dbReference>
<dbReference type="InterPro" id="IPR039422">
    <property type="entry name" value="MarR/SlyA-like"/>
</dbReference>
<evidence type="ECO:0000313" key="3">
    <source>
        <dbReference type="Proteomes" id="UP001317259"/>
    </source>
</evidence>
<dbReference type="PROSITE" id="PS50995">
    <property type="entry name" value="HTH_MARR_2"/>
    <property type="match status" value="1"/>
</dbReference>
<dbReference type="Gene3D" id="1.10.10.10">
    <property type="entry name" value="Winged helix-like DNA-binding domain superfamily/Winged helix DNA-binding domain"/>
    <property type="match status" value="1"/>
</dbReference>
<dbReference type="Proteomes" id="UP001317259">
    <property type="component" value="Unassembled WGS sequence"/>
</dbReference>
<dbReference type="PANTHER" id="PTHR33164:SF43">
    <property type="entry name" value="HTH-TYPE TRANSCRIPTIONAL REPRESSOR YETL"/>
    <property type="match status" value="1"/>
</dbReference>